<dbReference type="KEGG" id="fra:Francci3_2860"/>
<dbReference type="Gene3D" id="3.30.565.10">
    <property type="entry name" value="Histidine kinase-like ATPase, C-terminal domain"/>
    <property type="match status" value="1"/>
</dbReference>
<dbReference type="PANTHER" id="PTHR45436:SF5">
    <property type="entry name" value="SENSOR HISTIDINE KINASE TRCS"/>
    <property type="match status" value="1"/>
</dbReference>
<evidence type="ECO:0000256" key="8">
    <source>
        <dbReference type="SAM" id="MobiDB-lite"/>
    </source>
</evidence>
<comment type="catalytic activity">
    <reaction evidence="1">
        <text>ATP + protein L-histidine = ADP + protein N-phospho-L-histidine.</text>
        <dbReference type="EC" id="2.7.13.3"/>
    </reaction>
</comment>
<evidence type="ECO:0000256" key="1">
    <source>
        <dbReference type="ARBA" id="ARBA00000085"/>
    </source>
</evidence>
<dbReference type="CDD" id="cd06225">
    <property type="entry name" value="HAMP"/>
    <property type="match status" value="1"/>
</dbReference>
<feature type="compositionally biased region" description="Gly residues" evidence="8">
    <location>
        <begin position="825"/>
        <end position="844"/>
    </location>
</feature>
<dbReference type="Gene3D" id="6.10.340.10">
    <property type="match status" value="1"/>
</dbReference>
<dbReference type="InterPro" id="IPR050428">
    <property type="entry name" value="TCS_sensor_his_kinase"/>
</dbReference>
<evidence type="ECO:0000256" key="5">
    <source>
        <dbReference type="ARBA" id="ARBA00022692"/>
    </source>
</evidence>
<dbReference type="EMBL" id="CP000249">
    <property type="protein sequence ID" value="ABD12218.1"/>
    <property type="molecule type" value="Genomic_DNA"/>
</dbReference>
<feature type="compositionally biased region" description="Basic and acidic residues" evidence="8">
    <location>
        <begin position="801"/>
        <end position="813"/>
    </location>
</feature>
<dbReference type="OrthoDB" id="4349881at2"/>
<dbReference type="PROSITE" id="PS50109">
    <property type="entry name" value="HIS_KIN"/>
    <property type="match status" value="1"/>
</dbReference>
<dbReference type="Pfam" id="PF08376">
    <property type="entry name" value="NIT"/>
    <property type="match status" value="1"/>
</dbReference>
<dbReference type="HOGENOM" id="CLU_002554_2_2_11"/>
<evidence type="ECO:0000313" key="12">
    <source>
        <dbReference type="Proteomes" id="UP000001937"/>
    </source>
</evidence>
<dbReference type="AlphaFoldDB" id="Q2J924"/>
<evidence type="ECO:0000256" key="6">
    <source>
        <dbReference type="ARBA" id="ARBA00022777"/>
    </source>
</evidence>
<keyword evidence="12" id="KW-1185">Reference proteome</keyword>
<dbReference type="EC" id="2.7.13.3" evidence="2"/>
<dbReference type="InterPro" id="IPR003594">
    <property type="entry name" value="HATPase_dom"/>
</dbReference>
<evidence type="ECO:0000256" key="9">
    <source>
        <dbReference type="SAM" id="Phobius"/>
    </source>
</evidence>
<protein>
    <recommendedName>
        <fullName evidence="2">histidine kinase</fullName>
        <ecNumber evidence="2">2.7.13.3</ecNumber>
    </recommendedName>
</protein>
<reference evidence="11 12" key="1">
    <citation type="journal article" date="2007" name="Genome Res.">
        <title>Genome characteristics of facultatively symbiotic Frankia sp. strains reflect host range and host plant biogeography.</title>
        <authorList>
            <person name="Normand P."/>
            <person name="Lapierre P."/>
            <person name="Tisa L.S."/>
            <person name="Gogarten J.P."/>
            <person name="Alloisio N."/>
            <person name="Bagnarol E."/>
            <person name="Bassi C.A."/>
            <person name="Berry A.M."/>
            <person name="Bickhart D.M."/>
            <person name="Choisne N."/>
            <person name="Couloux A."/>
            <person name="Cournoyer B."/>
            <person name="Cruveiller S."/>
            <person name="Daubin V."/>
            <person name="Demange N."/>
            <person name="Francino M.P."/>
            <person name="Goltsman E."/>
            <person name="Huang Y."/>
            <person name="Kopp O.R."/>
            <person name="Labarre L."/>
            <person name="Lapidus A."/>
            <person name="Lavire C."/>
            <person name="Marechal J."/>
            <person name="Martinez M."/>
            <person name="Mastronunzio J.E."/>
            <person name="Mullin B.C."/>
            <person name="Niemann J."/>
            <person name="Pujic P."/>
            <person name="Rawnsley T."/>
            <person name="Rouy Z."/>
            <person name="Schenowitz C."/>
            <person name="Sellstedt A."/>
            <person name="Tavares F."/>
            <person name="Tomkins J.P."/>
            <person name="Vallenet D."/>
            <person name="Valverde C."/>
            <person name="Wall L.G."/>
            <person name="Wang Y."/>
            <person name="Medigue C."/>
            <person name="Benson D.R."/>
        </authorList>
    </citation>
    <scope>NUCLEOTIDE SEQUENCE [LARGE SCALE GENOMIC DNA]</scope>
    <source>
        <strain evidence="12">DSM 45818 / CECT 9043 / CcI3</strain>
    </source>
</reference>
<dbReference type="SUPFAM" id="SSF55874">
    <property type="entry name" value="ATPase domain of HSP90 chaperone/DNA topoisomerase II/histidine kinase"/>
    <property type="match status" value="1"/>
</dbReference>
<dbReference type="GO" id="GO:0000160">
    <property type="term" value="P:phosphorelay signal transduction system"/>
    <property type="evidence" value="ECO:0007669"/>
    <property type="project" value="TreeGrafter"/>
</dbReference>
<dbReference type="PANTHER" id="PTHR45436">
    <property type="entry name" value="SENSOR HISTIDINE KINASE YKOH"/>
    <property type="match status" value="1"/>
</dbReference>
<feature type="compositionally biased region" description="Basic and acidic residues" evidence="8">
    <location>
        <begin position="955"/>
        <end position="964"/>
    </location>
</feature>
<evidence type="ECO:0000256" key="7">
    <source>
        <dbReference type="ARBA" id="ARBA00022989"/>
    </source>
</evidence>
<dbReference type="PhylomeDB" id="Q2J924"/>
<dbReference type="Proteomes" id="UP000001937">
    <property type="component" value="Chromosome"/>
</dbReference>
<sequence>MLQNWPIRSKLVVILVVPLAALAVLSAIQVRGNVDNVRVANRIKALADFSIKSNELVQALQVERYATNSYVGSNYMAVAQEQAALAARGPVDKALAVYRAGEAALPAAGRDTLATTLASISERLGKLSAQRKAIDAHQAQVDQNIAFYSGAVDDLLALNAQVAAGSRNTSLVNGATTLVSIAQAKEQVAHQRGAVVRVILLQQTDAATLREIQTRSGAEDAWLAQFRTTATADEQEFYNVTVGRTISAAATLRDGTVNAVQNGQPLTVTPQIWLEASDAKINAMRQVERRIAADLATTSAKIASSATRDALLSGIGVALVLVVSVVISLLVASPMIRDLRRLRRGALEVANERLPGVVDRLHRGSPVDVAEEEFPVEVRSKDEIGQLAEAFGTVHAVAVRTAVEQAAMRKSIGDTFLNLARRSQALIHRQLKVIDALERKETDPDELEELFRLDHLATRMRRHAEDLIVLSGSKPARGWRRPVPVKDVVRGAVAEVEDYTRVQVMSIDGGAISGHAVGDVIHMLAELIENATSFSPPHTPVHVSGHEVSNGFVIEIEDRGLGMSPEEFDAVNERLANPPPFDLSTSERLGLFVVGRLAERHSISVKLRSSPYGGTMAIVLVPTTLLRQVDTDGEARPEPAQIAPPLPMTRVPALDGPAIDEDRFRGSLVDADGNLAGPPARSEDAAAAAHGQDETLIDDLPVFATVRSSWFVADRPRHRSNGRPSDAPPRPSTPRSDPDGGSGGKPGSRDFGDPPPLPSRRSRGGRRAVGDQPHPAVPDHPQTPGSDDPGGPPARPGQDTSFRDEPFREEPFRDGPFQDGRDVPGPGGHDGAPGSEYGGDGGPGSRVTSLFGDSPMARERSRGGEPGSADPREATRTDPFTSPLGRPVGRSEGFQREDTPAMGQTVVPLGRPAPSARSDEPADPAGPGADGQLPVDFTEVGLPKRTRRASLAPQLRRDTPEERSGILAAQRSPEEIRNMMSSFQNNFGRGLADGQVSNDGDDVGKVT</sequence>
<dbReference type="GO" id="GO:0005886">
    <property type="term" value="C:plasma membrane"/>
    <property type="evidence" value="ECO:0007669"/>
    <property type="project" value="TreeGrafter"/>
</dbReference>
<dbReference type="InterPro" id="IPR005467">
    <property type="entry name" value="His_kinase_dom"/>
</dbReference>
<dbReference type="Pfam" id="PF02518">
    <property type="entry name" value="HATPase_c"/>
    <property type="match status" value="1"/>
</dbReference>
<keyword evidence="6 11" id="KW-0418">Kinase</keyword>
<dbReference type="STRING" id="106370.Francci3_2860"/>
<name>Q2J924_FRACC</name>
<keyword evidence="9" id="KW-0472">Membrane</keyword>
<dbReference type="InterPro" id="IPR013587">
    <property type="entry name" value="Nitrate/nitrite_sensing"/>
</dbReference>
<evidence type="ECO:0000256" key="2">
    <source>
        <dbReference type="ARBA" id="ARBA00012438"/>
    </source>
</evidence>
<dbReference type="eggNOG" id="COG0642">
    <property type="taxonomic scope" value="Bacteria"/>
</dbReference>
<keyword evidence="4" id="KW-0808">Transferase</keyword>
<dbReference type="InterPro" id="IPR036890">
    <property type="entry name" value="HATPase_C_sf"/>
</dbReference>
<evidence type="ECO:0000259" key="10">
    <source>
        <dbReference type="PROSITE" id="PS50109"/>
    </source>
</evidence>
<dbReference type="RefSeq" id="WP_011437247.1">
    <property type="nucleotide sequence ID" value="NC_007777.1"/>
</dbReference>
<evidence type="ECO:0000313" key="11">
    <source>
        <dbReference type="EMBL" id="ABD12218.1"/>
    </source>
</evidence>
<feature type="domain" description="Histidine kinase" evidence="10">
    <location>
        <begin position="520"/>
        <end position="625"/>
    </location>
</feature>
<evidence type="ECO:0000256" key="3">
    <source>
        <dbReference type="ARBA" id="ARBA00022553"/>
    </source>
</evidence>
<keyword evidence="5 9" id="KW-0812">Transmembrane</keyword>
<feature type="region of interest" description="Disordered" evidence="8">
    <location>
        <begin position="631"/>
        <end position="690"/>
    </location>
</feature>
<feature type="transmembrane region" description="Helical" evidence="9">
    <location>
        <begin position="310"/>
        <end position="332"/>
    </location>
</feature>
<feature type="region of interest" description="Disordered" evidence="8">
    <location>
        <begin position="715"/>
        <end position="1007"/>
    </location>
</feature>
<accession>Q2J924</accession>
<gene>
    <name evidence="11" type="ordered locus">Francci3_2860</name>
</gene>
<proteinExistence type="predicted"/>
<keyword evidence="3" id="KW-0597">Phosphoprotein</keyword>
<dbReference type="SMART" id="SM00387">
    <property type="entry name" value="HATPase_c"/>
    <property type="match status" value="1"/>
</dbReference>
<dbReference type="GO" id="GO:0004673">
    <property type="term" value="F:protein histidine kinase activity"/>
    <property type="evidence" value="ECO:0007669"/>
    <property type="project" value="UniProtKB-EC"/>
</dbReference>
<evidence type="ECO:0000256" key="4">
    <source>
        <dbReference type="ARBA" id="ARBA00022679"/>
    </source>
</evidence>
<keyword evidence="7 9" id="KW-1133">Transmembrane helix</keyword>
<organism evidence="11 12">
    <name type="scientific">Frankia casuarinae (strain DSM 45818 / CECT 9043 / HFP020203 / CcI3)</name>
    <dbReference type="NCBI Taxonomy" id="106370"/>
    <lineage>
        <taxon>Bacteria</taxon>
        <taxon>Bacillati</taxon>
        <taxon>Actinomycetota</taxon>
        <taxon>Actinomycetes</taxon>
        <taxon>Frankiales</taxon>
        <taxon>Frankiaceae</taxon>
        <taxon>Frankia</taxon>
    </lineage>
</organism>